<dbReference type="RefSeq" id="WP_067385498.1">
    <property type="nucleotide sequence ID" value="NZ_CP015839.1"/>
</dbReference>
<reference evidence="2 3" key="2">
    <citation type="journal article" date="2018" name="Int. J. Syst. Evol. Microbiol.">
        <title>Marinobacterium aestuarii sp. nov., a benzene-degrading marine bacterium isolated from estuary sediment.</title>
        <authorList>
            <person name="Bae S.S."/>
            <person name="Jung J."/>
            <person name="Chung D."/>
            <person name="Baek K."/>
        </authorList>
    </citation>
    <scope>NUCLEOTIDE SEQUENCE [LARGE SCALE GENOMIC DNA]</scope>
    <source>
        <strain evidence="2 3">ST58-10</strain>
    </source>
</reference>
<dbReference type="KEGG" id="mars:A8C75_17835"/>
<dbReference type="PANTHER" id="PTHR11895">
    <property type="entry name" value="TRANSAMIDASE"/>
    <property type="match status" value="1"/>
</dbReference>
<dbReference type="AlphaFoldDB" id="A0A1A9F2Z9"/>
<keyword evidence="3" id="KW-1185">Reference proteome</keyword>
<dbReference type="Gene3D" id="3.90.1300.10">
    <property type="entry name" value="Amidase signature (AS) domain"/>
    <property type="match status" value="1"/>
</dbReference>
<keyword evidence="2" id="KW-0808">Transferase</keyword>
<name>A0A1A9F2Z9_9GAMM</name>
<evidence type="ECO:0000313" key="2">
    <source>
        <dbReference type="EMBL" id="ANG64149.1"/>
    </source>
</evidence>
<proteinExistence type="predicted"/>
<dbReference type="SUPFAM" id="SSF75304">
    <property type="entry name" value="Amidase signature (AS) enzymes"/>
    <property type="match status" value="1"/>
</dbReference>
<dbReference type="STRING" id="1821621.A8C75_17835"/>
<evidence type="ECO:0000259" key="1">
    <source>
        <dbReference type="Pfam" id="PF01425"/>
    </source>
</evidence>
<dbReference type="PANTHER" id="PTHR11895:SF151">
    <property type="entry name" value="GLUTAMYL-TRNA(GLN) AMIDOTRANSFERASE SUBUNIT A"/>
    <property type="match status" value="1"/>
</dbReference>
<sequence length="477" mass="49088">MSNLAQSLPALDAASLAAVIARGELSLAEVAEAFIAAVNERNPQINALIRFDAQAVLSQLPALEALQRSGQPAPLLGVPFSVKDTIWVQGQKATQGSRLFAGFVAPADAVAVERLRRAGALILGHSNSSEFACKGVTTNKLYGPTRNPWNLDMTPGGSSGGAAAAVAAGLGPFALCTDGGGSTRRPASHTGVVGFKPSAGLIAHPVGFQEPLFGNGVIGLMSRSVADLNLLLPVLAGADARDSDAPAGLPAYNAAAALVSVKGLRIALSPRFGLDVPVEPEVAAAIQQVAVLLRDAGAIVEERDPVWPPGAGEAAFATLQFAGLAALYGEQWRQNPDQFDADIGAQIEQGMGLSGAAVAAAYFDRAQLQRSLAQLFEHCDAVLTPTTPCTAWPFTELGPKTIDGQAVSPRSHAVFTPIINHSFHAALSVPCGLASNGLPMGAQIIVPRFQDARALALGSLIEAALGHALAAPKWPFG</sequence>
<accession>A0A1A9F2Z9</accession>
<dbReference type="Pfam" id="PF01425">
    <property type="entry name" value="Amidase"/>
    <property type="match status" value="1"/>
</dbReference>
<dbReference type="GO" id="GO:0016740">
    <property type="term" value="F:transferase activity"/>
    <property type="evidence" value="ECO:0007669"/>
    <property type="project" value="UniProtKB-KW"/>
</dbReference>
<dbReference type="EMBL" id="CP015839">
    <property type="protein sequence ID" value="ANG64149.1"/>
    <property type="molecule type" value="Genomic_DNA"/>
</dbReference>
<organism evidence="2 3">
    <name type="scientific">Marinobacterium aestuarii</name>
    <dbReference type="NCBI Taxonomy" id="1821621"/>
    <lineage>
        <taxon>Bacteria</taxon>
        <taxon>Pseudomonadati</taxon>
        <taxon>Pseudomonadota</taxon>
        <taxon>Gammaproteobacteria</taxon>
        <taxon>Oceanospirillales</taxon>
        <taxon>Oceanospirillaceae</taxon>
        <taxon>Marinobacterium</taxon>
    </lineage>
</organism>
<gene>
    <name evidence="2" type="ORF">A8C75_17835</name>
</gene>
<evidence type="ECO:0000313" key="3">
    <source>
        <dbReference type="Proteomes" id="UP000078070"/>
    </source>
</evidence>
<dbReference type="OrthoDB" id="8872210at2"/>
<reference evidence="3" key="1">
    <citation type="submission" date="2016-05" db="EMBL/GenBank/DDBJ databases">
        <authorList>
            <person name="Baek K."/>
            <person name="Yang S.-J."/>
        </authorList>
    </citation>
    <scope>NUCLEOTIDE SEQUENCE [LARGE SCALE GENOMIC DNA]</scope>
    <source>
        <strain evidence="3">ST58-10</strain>
    </source>
</reference>
<feature type="domain" description="Amidase" evidence="1">
    <location>
        <begin position="29"/>
        <end position="454"/>
    </location>
</feature>
<dbReference type="InterPro" id="IPR036928">
    <property type="entry name" value="AS_sf"/>
</dbReference>
<dbReference type="InterPro" id="IPR000120">
    <property type="entry name" value="Amidase"/>
</dbReference>
<dbReference type="InterPro" id="IPR023631">
    <property type="entry name" value="Amidase_dom"/>
</dbReference>
<dbReference type="Proteomes" id="UP000078070">
    <property type="component" value="Chromosome"/>
</dbReference>
<protein>
    <submittedName>
        <fullName evidence="2">Amidotransferase</fullName>
    </submittedName>
</protein>